<evidence type="ECO:0000256" key="7">
    <source>
        <dbReference type="ARBA" id="ARBA00023136"/>
    </source>
</evidence>
<dbReference type="PANTHER" id="PTHR11040:SF211">
    <property type="entry name" value="ZINC TRANSPORTER ZIP11"/>
    <property type="match status" value="1"/>
</dbReference>
<feature type="transmembrane region" description="Helical" evidence="11">
    <location>
        <begin position="83"/>
        <end position="104"/>
    </location>
</feature>
<feature type="transmembrane region" description="Helical" evidence="11">
    <location>
        <begin position="44"/>
        <end position="63"/>
    </location>
</feature>
<accession>A0A0R3TU88</accession>
<evidence type="ECO:0000313" key="12">
    <source>
        <dbReference type="EMBL" id="VDO10078.1"/>
    </source>
</evidence>
<evidence type="ECO:0000256" key="11">
    <source>
        <dbReference type="SAM" id="Phobius"/>
    </source>
</evidence>
<keyword evidence="7 11" id="KW-0472">Membrane</keyword>
<comment type="similarity">
    <text evidence="2">Belongs to the ZIP transporter (TC 2.A.5) family.</text>
</comment>
<keyword evidence="3" id="KW-1003">Cell membrane</keyword>
<evidence type="ECO:0000256" key="8">
    <source>
        <dbReference type="ARBA" id="ARBA00040593"/>
    </source>
</evidence>
<evidence type="ECO:0000256" key="1">
    <source>
        <dbReference type="ARBA" id="ARBA00004651"/>
    </source>
</evidence>
<feature type="transmembrane region" description="Helical" evidence="11">
    <location>
        <begin position="239"/>
        <end position="262"/>
    </location>
</feature>
<reference evidence="14" key="1">
    <citation type="submission" date="2017-02" db="UniProtKB">
        <authorList>
            <consortium name="WormBaseParasite"/>
        </authorList>
    </citation>
    <scope>IDENTIFICATION</scope>
</reference>
<dbReference type="WBParaSite" id="HNAJ_0001130901-mRNA-1">
    <property type="protein sequence ID" value="HNAJ_0001130901-mRNA-1"/>
    <property type="gene ID" value="HNAJ_0001130901"/>
</dbReference>
<reference evidence="12 13" key="2">
    <citation type="submission" date="2018-11" db="EMBL/GenBank/DDBJ databases">
        <authorList>
            <consortium name="Pathogen Informatics"/>
        </authorList>
    </citation>
    <scope>NUCLEOTIDE SEQUENCE [LARGE SCALE GENOMIC DNA]</scope>
</reference>
<dbReference type="AlphaFoldDB" id="A0A0R3TU88"/>
<comment type="subcellular location">
    <subcellularLocation>
        <location evidence="1">Cell membrane</location>
        <topology evidence="1">Multi-pass membrane protein</topology>
    </subcellularLocation>
</comment>
<keyword evidence="5" id="KW-0862">Zinc</keyword>
<dbReference type="OrthoDB" id="262547at2759"/>
<dbReference type="GO" id="GO:0005385">
    <property type="term" value="F:zinc ion transmembrane transporter activity"/>
    <property type="evidence" value="ECO:0007669"/>
    <property type="project" value="TreeGrafter"/>
</dbReference>
<keyword evidence="13" id="KW-1185">Reference proteome</keyword>
<dbReference type="PANTHER" id="PTHR11040">
    <property type="entry name" value="ZINC/IRON TRANSPORTER"/>
    <property type="match status" value="1"/>
</dbReference>
<evidence type="ECO:0000256" key="10">
    <source>
        <dbReference type="ARBA" id="ARBA00042973"/>
    </source>
</evidence>
<keyword evidence="4 11" id="KW-0812">Transmembrane</keyword>
<proteinExistence type="inferred from homology"/>
<dbReference type="Pfam" id="PF02535">
    <property type="entry name" value="Zip"/>
    <property type="match status" value="1"/>
</dbReference>
<gene>
    <name evidence="12" type="ORF">HNAJ_LOCUS11299</name>
</gene>
<organism evidence="14">
    <name type="scientific">Rodentolepis nana</name>
    <name type="common">Dwarf tapeworm</name>
    <name type="synonym">Hymenolepis nana</name>
    <dbReference type="NCBI Taxonomy" id="102285"/>
    <lineage>
        <taxon>Eukaryota</taxon>
        <taxon>Metazoa</taxon>
        <taxon>Spiralia</taxon>
        <taxon>Lophotrochozoa</taxon>
        <taxon>Platyhelminthes</taxon>
        <taxon>Cestoda</taxon>
        <taxon>Eucestoda</taxon>
        <taxon>Cyclophyllidea</taxon>
        <taxon>Hymenolepididae</taxon>
        <taxon>Rodentolepis</taxon>
    </lineage>
</organism>
<dbReference type="GO" id="GO:0005886">
    <property type="term" value="C:plasma membrane"/>
    <property type="evidence" value="ECO:0007669"/>
    <property type="project" value="UniProtKB-SubCell"/>
</dbReference>
<dbReference type="InterPro" id="IPR003689">
    <property type="entry name" value="ZIP"/>
</dbReference>
<feature type="transmembrane region" description="Helical" evidence="11">
    <location>
        <begin position="171"/>
        <end position="195"/>
    </location>
</feature>
<evidence type="ECO:0000256" key="4">
    <source>
        <dbReference type="ARBA" id="ARBA00022692"/>
    </source>
</evidence>
<feature type="transmembrane region" description="Helical" evidence="11">
    <location>
        <begin position="268"/>
        <end position="286"/>
    </location>
</feature>
<evidence type="ECO:0000256" key="3">
    <source>
        <dbReference type="ARBA" id="ARBA00022475"/>
    </source>
</evidence>
<evidence type="ECO:0000256" key="9">
    <source>
        <dbReference type="ARBA" id="ARBA00042540"/>
    </source>
</evidence>
<evidence type="ECO:0000256" key="6">
    <source>
        <dbReference type="ARBA" id="ARBA00022989"/>
    </source>
</evidence>
<evidence type="ECO:0000256" key="2">
    <source>
        <dbReference type="ARBA" id="ARBA00006939"/>
    </source>
</evidence>
<sequence length="292" mass="31682">MIEGYSPLIQTVLGTGLTWGATALGAFFCIFQPTNGRVLENGKFLDGSLGFAAGVMLAASFWSLLQPAIDLAQEADSATSLSYMPAAIGLLTGALFIIVSDYFFPEHDIISDNVHQEPEVSSSTSHIVDSHLFARLSNESVRYRGNNLLTPITFPDPQLISPRIPRMSTKLWLLLLAITVHNIPEGLAVGVAFGAENDITGFYRARNLALGMALQNFPEGLAVSLPLRASGYSFWRSFWYGQLSGFVELIAGILGCVTVQYIQSLQPYALGFAAGAMIFVIFDDVIPEAHRK</sequence>
<evidence type="ECO:0000256" key="5">
    <source>
        <dbReference type="ARBA" id="ARBA00022833"/>
    </source>
</evidence>
<dbReference type="Proteomes" id="UP000278807">
    <property type="component" value="Unassembled WGS sequence"/>
</dbReference>
<dbReference type="EMBL" id="UZAE01013491">
    <property type="protein sequence ID" value="VDO10078.1"/>
    <property type="molecule type" value="Genomic_DNA"/>
</dbReference>
<name>A0A0R3TU88_RODNA</name>
<protein>
    <recommendedName>
        <fullName evidence="8">Zinc transporter ZIP11</fullName>
    </recommendedName>
    <alternativeName>
        <fullName evidence="9">Solute carrier family 39 member 11</fullName>
    </alternativeName>
    <alternativeName>
        <fullName evidence="10">Zrt- and Irt-like protein 11</fullName>
    </alternativeName>
</protein>
<evidence type="ECO:0000313" key="14">
    <source>
        <dbReference type="WBParaSite" id="HNAJ_0001130901-mRNA-1"/>
    </source>
</evidence>
<feature type="transmembrane region" description="Helical" evidence="11">
    <location>
        <begin position="12"/>
        <end position="32"/>
    </location>
</feature>
<keyword evidence="6 11" id="KW-1133">Transmembrane helix</keyword>
<evidence type="ECO:0000313" key="13">
    <source>
        <dbReference type="Proteomes" id="UP000278807"/>
    </source>
</evidence>
<dbReference type="STRING" id="102285.A0A0R3TU88"/>